<sequence length="491" mass="54265" precursor="true">MNHVLVPHFCRKGLLGLTAGLAICLATATPVFAEDSNLPSLGGVGGGLISEQQEAAIGQQVLQSIRRSTPEIGDPLVLDYLSTLVHRLVPYAQLQNRDLKMVVIDSDEINAFAVPGGVIGVNGGLFLNAKTEQEFASVMAHELGHLVQRHFARRMERQEQNAPLAMAGMLAGIILSAVTKSDVGIATIAGSQAAAVQNMLQYSRANEREADRVGLDMLEAAGFDPEGMPEMFEIMMRQSRLQGGEALEYLQTHPLTENRIADTRNRANQYPQREYDDSLEYHLVRARIMVHYAQTPEKAVEMFQEYVGRKDALPPPSARYGLAVAKLAADDAPGAEKILKDLLKDYPGRITFQVTLAETLTREKKTDEAIALMDEALRRNPGNYPIRYQLGDSLYAGNHAQRAAEVYGKLANDYPEKAYIWLKLSDAEGQARNIVGVHRARAEYYLLMGDQEAAIRQLREAQNKAPPGTPTHEIVTQRLSQITRAMHEDQQ</sequence>
<dbReference type="InterPro" id="IPR019734">
    <property type="entry name" value="TPR_rpt"/>
</dbReference>
<dbReference type="CDD" id="cd07333">
    <property type="entry name" value="M48C_bepA_like"/>
    <property type="match status" value="1"/>
</dbReference>
<dbReference type="PANTHER" id="PTHR22726:SF1">
    <property type="entry name" value="METALLOENDOPEPTIDASE OMA1, MITOCHONDRIAL"/>
    <property type="match status" value="1"/>
</dbReference>
<dbReference type="InterPro" id="IPR011990">
    <property type="entry name" value="TPR-like_helical_dom_sf"/>
</dbReference>
<dbReference type="EC" id="3.4.-.-" evidence="8"/>
<keyword evidence="7 8" id="KW-0482">Metalloprotease</keyword>
<dbReference type="Proteomes" id="UP000313645">
    <property type="component" value="Unassembled WGS sequence"/>
</dbReference>
<dbReference type="SUPFAM" id="SSF48452">
    <property type="entry name" value="TPR-like"/>
    <property type="match status" value="1"/>
</dbReference>
<dbReference type="InterPro" id="IPR051156">
    <property type="entry name" value="Mito/Outer_Membr_Metalloprot"/>
</dbReference>
<dbReference type="InterPro" id="IPR001915">
    <property type="entry name" value="Peptidase_M48"/>
</dbReference>
<dbReference type="InterPro" id="IPR030873">
    <property type="entry name" value="Protease_BepA"/>
</dbReference>
<evidence type="ECO:0000313" key="10">
    <source>
        <dbReference type="EMBL" id="TBW47587.1"/>
    </source>
</evidence>
<feature type="domain" description="Peptidase M48" evidence="9">
    <location>
        <begin position="80"/>
        <end position="266"/>
    </location>
</feature>
<feature type="binding site" evidence="8">
    <location>
        <position position="207"/>
    </location>
    <ligand>
        <name>Zn(2+)</name>
        <dbReference type="ChEBI" id="CHEBI:29105"/>
        <note>catalytic</note>
    </ligand>
</feature>
<feature type="active site" evidence="8">
    <location>
        <position position="142"/>
    </location>
</feature>
<dbReference type="Pfam" id="PF01435">
    <property type="entry name" value="Peptidase_M48"/>
    <property type="match status" value="1"/>
</dbReference>
<dbReference type="Gene3D" id="1.25.40.10">
    <property type="entry name" value="Tetratricopeptide repeat domain"/>
    <property type="match status" value="1"/>
</dbReference>
<gene>
    <name evidence="10" type="ORF">EZI54_22470</name>
</gene>
<dbReference type="Pfam" id="PF14559">
    <property type="entry name" value="TPR_19"/>
    <property type="match status" value="1"/>
</dbReference>
<keyword evidence="11" id="KW-1185">Reference proteome</keyword>
<dbReference type="HAMAP" id="MF_00997">
    <property type="entry name" value="Protease_BepA"/>
    <property type="match status" value="1"/>
</dbReference>
<accession>A0ABY1ZFN3</accession>
<comment type="cofactor">
    <cofactor evidence="8">
        <name>Zn(2+)</name>
        <dbReference type="ChEBI" id="CHEBI:29105"/>
    </cofactor>
    <text evidence="8">Binds 1 zinc ion per subunit.</text>
</comment>
<keyword evidence="2 8" id="KW-0479">Metal-binding</keyword>
<comment type="similarity">
    <text evidence="8">Belongs to the peptidase M48 family. BepA subfamily.</text>
</comment>
<protein>
    <recommendedName>
        <fullName evidence="8">Putative beta-barrel assembly-enhancing protease</fullName>
        <ecNumber evidence="8">3.4.-.-</ecNumber>
    </recommendedName>
</protein>
<keyword evidence="5 8" id="KW-0378">Hydrolase</keyword>
<feature type="active site" description="Proton donor" evidence="8">
    <location>
        <position position="211"/>
    </location>
</feature>
<dbReference type="Gene3D" id="3.30.2010.10">
    <property type="entry name" value="Metalloproteases ('zincins'), catalytic domain"/>
    <property type="match status" value="1"/>
</dbReference>
<organism evidence="10 11">
    <name type="scientific">Marinobacter halodurans</name>
    <dbReference type="NCBI Taxonomy" id="2528979"/>
    <lineage>
        <taxon>Bacteria</taxon>
        <taxon>Pseudomonadati</taxon>
        <taxon>Pseudomonadota</taxon>
        <taxon>Gammaproteobacteria</taxon>
        <taxon>Pseudomonadales</taxon>
        <taxon>Marinobacteraceae</taxon>
        <taxon>Marinobacter</taxon>
    </lineage>
</organism>
<proteinExistence type="inferred from homology"/>
<name>A0ABY1ZFN3_9GAMM</name>
<evidence type="ECO:0000256" key="1">
    <source>
        <dbReference type="ARBA" id="ARBA00022670"/>
    </source>
</evidence>
<comment type="function">
    <text evidence="8">Functions as both a chaperone and a metalloprotease. Maintains the integrity of the outer membrane by promoting either the assembly or the elimination of outer membrane proteins, depending on their folding state.</text>
</comment>
<dbReference type="PANTHER" id="PTHR22726">
    <property type="entry name" value="METALLOENDOPEPTIDASE OMA1"/>
    <property type="match status" value="1"/>
</dbReference>
<evidence type="ECO:0000256" key="5">
    <source>
        <dbReference type="ARBA" id="ARBA00022801"/>
    </source>
</evidence>
<dbReference type="RefSeq" id="WP_131484114.1">
    <property type="nucleotide sequence ID" value="NZ_SJDL01000062.1"/>
</dbReference>
<keyword evidence="6 8" id="KW-0862">Zinc</keyword>
<evidence type="ECO:0000256" key="8">
    <source>
        <dbReference type="HAMAP-Rule" id="MF_00997"/>
    </source>
</evidence>
<feature type="binding site" evidence="8">
    <location>
        <position position="145"/>
    </location>
    <ligand>
        <name>Zn(2+)</name>
        <dbReference type="ChEBI" id="CHEBI:29105"/>
        <note>catalytic</note>
    </ligand>
</feature>
<evidence type="ECO:0000259" key="9">
    <source>
        <dbReference type="Pfam" id="PF01435"/>
    </source>
</evidence>
<feature type="binding site" evidence="8">
    <location>
        <position position="141"/>
    </location>
    <ligand>
        <name>Zn(2+)</name>
        <dbReference type="ChEBI" id="CHEBI:29105"/>
        <note>catalytic</note>
    </ligand>
</feature>
<keyword evidence="4 8" id="KW-0574">Periplasm</keyword>
<dbReference type="EMBL" id="SJDL01000062">
    <property type="protein sequence ID" value="TBW47587.1"/>
    <property type="molecule type" value="Genomic_DNA"/>
</dbReference>
<keyword evidence="1 8" id="KW-0645">Protease</keyword>
<evidence type="ECO:0000256" key="7">
    <source>
        <dbReference type="ARBA" id="ARBA00023049"/>
    </source>
</evidence>
<feature type="signal peptide" evidence="8">
    <location>
        <begin position="1"/>
        <end position="33"/>
    </location>
</feature>
<evidence type="ECO:0000256" key="4">
    <source>
        <dbReference type="ARBA" id="ARBA00022764"/>
    </source>
</evidence>
<feature type="chain" id="PRO_5044925528" description="Putative beta-barrel assembly-enhancing protease" evidence="8">
    <location>
        <begin position="34"/>
        <end position="491"/>
    </location>
</feature>
<evidence type="ECO:0000256" key="6">
    <source>
        <dbReference type="ARBA" id="ARBA00022833"/>
    </source>
</evidence>
<evidence type="ECO:0000256" key="2">
    <source>
        <dbReference type="ARBA" id="ARBA00022723"/>
    </source>
</evidence>
<keyword evidence="3 8" id="KW-0732">Signal</keyword>
<comment type="caution">
    <text evidence="10">The sequence shown here is derived from an EMBL/GenBank/DDBJ whole genome shotgun (WGS) entry which is preliminary data.</text>
</comment>
<reference evidence="10 11" key="1">
    <citation type="submission" date="2019-02" db="EMBL/GenBank/DDBJ databases">
        <title>Marinobacter halodurans sp. nov., a marine bacterium isolated from sea tidal flat.</title>
        <authorList>
            <person name="Yoo Y."/>
            <person name="Lee D.W."/>
            <person name="Kim B.S."/>
            <person name="Kim J.-J."/>
        </authorList>
    </citation>
    <scope>NUCLEOTIDE SEQUENCE [LARGE SCALE GENOMIC DNA]</scope>
    <source>
        <strain evidence="10 11">YJ-S3-2</strain>
    </source>
</reference>
<dbReference type="Pfam" id="PF13174">
    <property type="entry name" value="TPR_6"/>
    <property type="match status" value="1"/>
</dbReference>
<evidence type="ECO:0000256" key="3">
    <source>
        <dbReference type="ARBA" id="ARBA00022729"/>
    </source>
</evidence>
<evidence type="ECO:0000313" key="11">
    <source>
        <dbReference type="Proteomes" id="UP000313645"/>
    </source>
</evidence>
<comment type="subcellular location">
    <subcellularLocation>
        <location evidence="8">Periplasm</location>
    </subcellularLocation>
</comment>